<gene>
    <name evidence="3" type="ORF">SAMN05444339_105116</name>
</gene>
<evidence type="ECO:0000313" key="4">
    <source>
        <dbReference type="Proteomes" id="UP000183987"/>
    </source>
</evidence>
<feature type="transmembrane region" description="Helical" evidence="1">
    <location>
        <begin position="59"/>
        <end position="78"/>
    </location>
</feature>
<feature type="domain" description="DUF1468" evidence="2">
    <location>
        <begin position="31"/>
        <end position="166"/>
    </location>
</feature>
<proteinExistence type="predicted"/>
<keyword evidence="1" id="KW-0812">Transmembrane</keyword>
<accession>A0A1M5AV25</accession>
<dbReference type="EMBL" id="FQUE01000005">
    <property type="protein sequence ID" value="SHF34118.1"/>
    <property type="molecule type" value="Genomic_DNA"/>
</dbReference>
<dbReference type="InterPro" id="IPR009936">
    <property type="entry name" value="DUF1468"/>
</dbReference>
<evidence type="ECO:0000259" key="2">
    <source>
        <dbReference type="Pfam" id="PF07331"/>
    </source>
</evidence>
<keyword evidence="1" id="KW-0472">Membrane</keyword>
<feature type="transmembrane region" description="Helical" evidence="1">
    <location>
        <begin position="147"/>
        <end position="169"/>
    </location>
</feature>
<dbReference type="Pfam" id="PF07331">
    <property type="entry name" value="TctB"/>
    <property type="match status" value="1"/>
</dbReference>
<keyword evidence="1" id="KW-1133">Transmembrane helix</keyword>
<dbReference type="RefSeq" id="WP_072857463.1">
    <property type="nucleotide sequence ID" value="NZ_FQUE01000005.1"/>
</dbReference>
<evidence type="ECO:0000256" key="1">
    <source>
        <dbReference type="SAM" id="Phobius"/>
    </source>
</evidence>
<feature type="transmembrane region" description="Helical" evidence="1">
    <location>
        <begin position="90"/>
        <end position="112"/>
    </location>
</feature>
<feature type="transmembrane region" description="Helical" evidence="1">
    <location>
        <begin position="29"/>
        <end position="47"/>
    </location>
</feature>
<dbReference type="Proteomes" id="UP000183987">
    <property type="component" value="Unassembled WGS sequence"/>
</dbReference>
<keyword evidence="4" id="KW-1185">Reference proteome</keyword>
<sequence length="187" mass="19890">MTTPDPIHHDGSSDALPGGYDARRRPGELVFAILLTVASLALLWNAYGIAGLSKLSSPGAIPMATSAVMVVTALIVTVRTARQPRVADETVARDILPGTVILFVGLLVGYALLLRPLGFLPTSALFLIVGIKVLSRRGWGFTLGTALLSLAVIWLIFRLVFSVLMPAGIVPEAEFVQMLRNLFGGVL</sequence>
<name>A0A1M5AV25_LOKAT</name>
<evidence type="ECO:0000313" key="3">
    <source>
        <dbReference type="EMBL" id="SHF34118.1"/>
    </source>
</evidence>
<reference evidence="4" key="1">
    <citation type="submission" date="2016-11" db="EMBL/GenBank/DDBJ databases">
        <authorList>
            <person name="Varghese N."/>
            <person name="Submissions S."/>
        </authorList>
    </citation>
    <scope>NUCLEOTIDE SEQUENCE [LARGE SCALE GENOMIC DNA]</scope>
    <source>
        <strain evidence="4">DSM 29326</strain>
    </source>
</reference>
<dbReference type="AlphaFoldDB" id="A0A1M5AV25"/>
<dbReference type="STRING" id="366533.SAMN05444339_105116"/>
<feature type="transmembrane region" description="Helical" evidence="1">
    <location>
        <begin position="118"/>
        <end position="135"/>
    </location>
</feature>
<dbReference type="OrthoDB" id="8907787at2"/>
<protein>
    <submittedName>
        <fullName evidence="3">Tripartite tricarboxylate transporter TctB family protein</fullName>
    </submittedName>
</protein>
<organism evidence="3 4">
    <name type="scientific">Loktanella atrilutea</name>
    <dbReference type="NCBI Taxonomy" id="366533"/>
    <lineage>
        <taxon>Bacteria</taxon>
        <taxon>Pseudomonadati</taxon>
        <taxon>Pseudomonadota</taxon>
        <taxon>Alphaproteobacteria</taxon>
        <taxon>Rhodobacterales</taxon>
        <taxon>Roseobacteraceae</taxon>
        <taxon>Loktanella</taxon>
    </lineage>
</organism>